<feature type="transmembrane region" description="Helical" evidence="10">
    <location>
        <begin position="468"/>
        <end position="488"/>
    </location>
</feature>
<feature type="region of interest" description="Disordered" evidence="9">
    <location>
        <begin position="117"/>
        <end position="152"/>
    </location>
</feature>
<keyword evidence="6 10" id="KW-1133">Transmembrane helix</keyword>
<accession>A0A9P5H296</accession>
<keyword evidence="13" id="KW-1185">Reference proteome</keyword>
<feature type="transmembrane region" description="Helical" evidence="10">
    <location>
        <begin position="519"/>
        <end position="537"/>
    </location>
</feature>
<protein>
    <recommendedName>
        <fullName evidence="11">Major facilitator superfamily (MFS) profile domain-containing protein</fullName>
    </recommendedName>
</protein>
<reference evidence="12" key="1">
    <citation type="submission" date="2020-03" db="EMBL/GenBank/DDBJ databases">
        <title>Draft Genome Sequence of Cylindrodendrum hubeiense.</title>
        <authorList>
            <person name="Buettner E."/>
            <person name="Kellner H."/>
        </authorList>
    </citation>
    <scope>NUCLEOTIDE SEQUENCE</scope>
    <source>
        <strain evidence="12">IHI 201604</strain>
    </source>
</reference>
<organism evidence="12 13">
    <name type="scientific">Cylindrodendrum hubeiense</name>
    <dbReference type="NCBI Taxonomy" id="595255"/>
    <lineage>
        <taxon>Eukaryota</taxon>
        <taxon>Fungi</taxon>
        <taxon>Dikarya</taxon>
        <taxon>Ascomycota</taxon>
        <taxon>Pezizomycotina</taxon>
        <taxon>Sordariomycetes</taxon>
        <taxon>Hypocreomycetidae</taxon>
        <taxon>Hypocreales</taxon>
        <taxon>Nectriaceae</taxon>
        <taxon>Cylindrodendrum</taxon>
    </lineage>
</organism>
<feature type="transmembrane region" description="Helical" evidence="10">
    <location>
        <begin position="162"/>
        <end position="188"/>
    </location>
</feature>
<feature type="transmembrane region" description="Helical" evidence="10">
    <location>
        <begin position="286"/>
        <end position="306"/>
    </location>
</feature>
<dbReference type="AlphaFoldDB" id="A0A9P5H296"/>
<evidence type="ECO:0000256" key="10">
    <source>
        <dbReference type="SAM" id="Phobius"/>
    </source>
</evidence>
<dbReference type="EMBL" id="JAANBB010000464">
    <property type="protein sequence ID" value="KAF7542267.1"/>
    <property type="molecule type" value="Genomic_DNA"/>
</dbReference>
<dbReference type="GO" id="GO:0005886">
    <property type="term" value="C:plasma membrane"/>
    <property type="evidence" value="ECO:0007669"/>
    <property type="project" value="UniProtKB-SubCell"/>
</dbReference>
<feature type="transmembrane region" description="Helical" evidence="10">
    <location>
        <begin position="494"/>
        <end position="512"/>
    </location>
</feature>
<dbReference type="Pfam" id="PF07690">
    <property type="entry name" value="MFS_1"/>
    <property type="match status" value="1"/>
</dbReference>
<dbReference type="PANTHER" id="PTHR23501:SF199">
    <property type="entry name" value="MFS EFFLUX TRANSPORTER INPD-RELATED"/>
    <property type="match status" value="1"/>
</dbReference>
<name>A0A9P5H296_9HYPO</name>
<evidence type="ECO:0000313" key="13">
    <source>
        <dbReference type="Proteomes" id="UP000722485"/>
    </source>
</evidence>
<dbReference type="InterPro" id="IPR036259">
    <property type="entry name" value="MFS_trans_sf"/>
</dbReference>
<dbReference type="CDD" id="cd17502">
    <property type="entry name" value="MFS_Azr1_MDR_like"/>
    <property type="match status" value="1"/>
</dbReference>
<feature type="domain" description="Major facilitator superfamily (MFS) profile" evidence="11">
    <location>
        <begin position="165"/>
        <end position="652"/>
    </location>
</feature>
<dbReference type="Gene3D" id="1.20.1250.20">
    <property type="entry name" value="MFS general substrate transporter like domains"/>
    <property type="match status" value="2"/>
</dbReference>
<comment type="subcellular location">
    <subcellularLocation>
        <location evidence="1">Cell membrane</location>
        <topology evidence="1">Multi-pass membrane protein</topology>
    </subcellularLocation>
</comment>
<keyword evidence="4" id="KW-1003">Cell membrane</keyword>
<dbReference type="PANTHER" id="PTHR23501">
    <property type="entry name" value="MAJOR FACILITATOR SUPERFAMILY"/>
    <property type="match status" value="1"/>
</dbReference>
<feature type="compositionally biased region" description="Polar residues" evidence="9">
    <location>
        <begin position="128"/>
        <end position="147"/>
    </location>
</feature>
<evidence type="ECO:0000256" key="3">
    <source>
        <dbReference type="ARBA" id="ARBA00022448"/>
    </source>
</evidence>
<keyword evidence="3" id="KW-0813">Transport</keyword>
<dbReference type="PRINTS" id="PR01036">
    <property type="entry name" value="TCRTETB"/>
</dbReference>
<feature type="transmembrane region" description="Helical" evidence="10">
    <location>
        <begin position="200"/>
        <end position="223"/>
    </location>
</feature>
<feature type="transmembrane region" description="Helical" evidence="10">
    <location>
        <begin position="557"/>
        <end position="578"/>
    </location>
</feature>
<dbReference type="FunFam" id="1.20.1720.10:FF:000012">
    <property type="entry name" value="MFS toxin efflux pump (AflT)"/>
    <property type="match status" value="1"/>
</dbReference>
<gene>
    <name evidence="12" type="ORF">G7Z17_g11727</name>
</gene>
<feature type="transmembrane region" description="Helical" evidence="10">
    <location>
        <begin position="318"/>
        <end position="339"/>
    </location>
</feature>
<dbReference type="Proteomes" id="UP000722485">
    <property type="component" value="Unassembled WGS sequence"/>
</dbReference>
<sequence length="662" mass="71949">MASIMSPPDYSMAAKGRSHLSVRLPKDTLHSSLMASSQHFGFDHETAALARNANAWLSSEEDLGRPVARPASIAPSNFSTRSIEHEDYQQPPRNPRDYPVFGSFRNSLRYSLRYDEARPRTAPRTAIKTESTEQLTQGINDDSTTGSRHSDDDIDYPTGMKLGLITLALCLAVFVMALDNSIIATAIPKITDEFHSLNDVGWYGSAYMLTGASLQLLFGKIYTFWTIKWTFLGVVAIFEVGSLICGIAGDSVTLIIGRAVAGVGSAGIFAGALTILAYTVPLHKRPIYTGLVSGMWGISSVAGPLLGGFLTDRASWRWCFYINLPIGVITMVVIAVFFSDPERHIEPAPWRVRLWQLDPIGTVIFMPAIICMLLALQWGGVDYAWSDSKITSLFMLSAVLLLLFIYVQYRMGDNATVPPRIFKKRSVWASCFFAFNTGACFLTAVYFLPIWFQAVKGSTAIQSGIRNLPMLLGVVIFSMVAGAIVTYWGYYTPFMIGGAIFMALGYGLICTLKEDTPSGGWIGFQLLAGIGVGIGMQQPLVAVQVVCDMADVPTGTAMIIFVQTLGGALCVTAGQTIFTNTLIEKLKEFVPDLDPNVVIAAGATNIREAIRAEWLPDVIRAYNDALNVAFLVGAATASATIIGAVFTEWKSVKGKNIEMAVA</sequence>
<feature type="transmembrane region" description="Helical" evidence="10">
    <location>
        <begin position="427"/>
        <end position="448"/>
    </location>
</feature>
<dbReference type="InterPro" id="IPR020846">
    <property type="entry name" value="MFS_dom"/>
</dbReference>
<dbReference type="FunFam" id="1.20.1250.20:FF:000196">
    <property type="entry name" value="MFS toxin efflux pump (AflT)"/>
    <property type="match status" value="1"/>
</dbReference>
<dbReference type="GO" id="GO:0022857">
    <property type="term" value="F:transmembrane transporter activity"/>
    <property type="evidence" value="ECO:0007669"/>
    <property type="project" value="InterPro"/>
</dbReference>
<feature type="transmembrane region" description="Helical" evidence="10">
    <location>
        <begin position="229"/>
        <end position="248"/>
    </location>
</feature>
<feature type="region of interest" description="Disordered" evidence="9">
    <location>
        <begin position="71"/>
        <end position="99"/>
    </location>
</feature>
<feature type="transmembrane region" description="Helical" evidence="10">
    <location>
        <begin position="390"/>
        <end position="407"/>
    </location>
</feature>
<keyword evidence="7 10" id="KW-0472">Membrane</keyword>
<evidence type="ECO:0000256" key="8">
    <source>
        <dbReference type="ARBA" id="ARBA00023180"/>
    </source>
</evidence>
<proteinExistence type="inferred from homology"/>
<comment type="similarity">
    <text evidence="2">Belongs to the major facilitator superfamily. TCR/Tet family.</text>
</comment>
<evidence type="ECO:0000256" key="5">
    <source>
        <dbReference type="ARBA" id="ARBA00022692"/>
    </source>
</evidence>
<dbReference type="PROSITE" id="PS50850">
    <property type="entry name" value="MFS"/>
    <property type="match status" value="1"/>
</dbReference>
<keyword evidence="5 10" id="KW-0812">Transmembrane</keyword>
<dbReference type="OrthoDB" id="10021397at2759"/>
<dbReference type="InterPro" id="IPR011701">
    <property type="entry name" value="MFS"/>
</dbReference>
<evidence type="ECO:0000313" key="12">
    <source>
        <dbReference type="EMBL" id="KAF7542267.1"/>
    </source>
</evidence>
<evidence type="ECO:0000256" key="1">
    <source>
        <dbReference type="ARBA" id="ARBA00004651"/>
    </source>
</evidence>
<evidence type="ECO:0000259" key="11">
    <source>
        <dbReference type="PROSITE" id="PS50850"/>
    </source>
</evidence>
<dbReference type="FunFam" id="1.20.1250.20:FF:000489">
    <property type="entry name" value="MFS general substrate transporter"/>
    <property type="match status" value="1"/>
</dbReference>
<evidence type="ECO:0000256" key="7">
    <source>
        <dbReference type="ARBA" id="ARBA00023136"/>
    </source>
</evidence>
<feature type="transmembrane region" description="Helical" evidence="10">
    <location>
        <begin position="359"/>
        <end position="378"/>
    </location>
</feature>
<keyword evidence="8" id="KW-0325">Glycoprotein</keyword>
<evidence type="ECO:0000256" key="6">
    <source>
        <dbReference type="ARBA" id="ARBA00022989"/>
    </source>
</evidence>
<comment type="caution">
    <text evidence="12">The sequence shown here is derived from an EMBL/GenBank/DDBJ whole genome shotgun (WGS) entry which is preliminary data.</text>
</comment>
<feature type="transmembrane region" description="Helical" evidence="10">
    <location>
        <begin position="260"/>
        <end position="280"/>
    </location>
</feature>
<evidence type="ECO:0000256" key="4">
    <source>
        <dbReference type="ARBA" id="ARBA00022475"/>
    </source>
</evidence>
<evidence type="ECO:0000256" key="9">
    <source>
        <dbReference type="SAM" id="MobiDB-lite"/>
    </source>
</evidence>
<feature type="transmembrane region" description="Helical" evidence="10">
    <location>
        <begin position="625"/>
        <end position="646"/>
    </location>
</feature>
<evidence type="ECO:0000256" key="2">
    <source>
        <dbReference type="ARBA" id="ARBA00007520"/>
    </source>
</evidence>
<dbReference type="SUPFAM" id="SSF103473">
    <property type="entry name" value="MFS general substrate transporter"/>
    <property type="match status" value="1"/>
</dbReference>